<evidence type="ECO:0000313" key="3">
    <source>
        <dbReference type="Proteomes" id="UP000638648"/>
    </source>
</evidence>
<comment type="caution">
    <text evidence="2">The sequence shown here is derived from an EMBL/GenBank/DDBJ whole genome shotgun (WGS) entry which is preliminary data.</text>
</comment>
<dbReference type="InterPro" id="IPR000182">
    <property type="entry name" value="GNAT_dom"/>
</dbReference>
<protein>
    <submittedName>
        <fullName evidence="2">RimJ/RimL family protein N-acetyltransferase</fullName>
    </submittedName>
</protein>
<dbReference type="SUPFAM" id="SSF55729">
    <property type="entry name" value="Acyl-CoA N-acyltransferases (Nat)"/>
    <property type="match status" value="2"/>
</dbReference>
<reference evidence="2" key="1">
    <citation type="submission" date="2020-10" db="EMBL/GenBank/DDBJ databases">
        <title>Sequencing the genomes of 1000 actinobacteria strains.</title>
        <authorList>
            <person name="Klenk H.-P."/>
        </authorList>
    </citation>
    <scope>NUCLEOTIDE SEQUENCE</scope>
    <source>
        <strain evidence="2">DSM 45354</strain>
    </source>
</reference>
<dbReference type="Pfam" id="PF13302">
    <property type="entry name" value="Acetyltransf_3"/>
    <property type="match status" value="2"/>
</dbReference>
<evidence type="ECO:0000313" key="2">
    <source>
        <dbReference type="EMBL" id="MBE1607848.1"/>
    </source>
</evidence>
<sequence>MDPVRLPAGRVVLRVHRDEDIDGVLDQSSDPVSQTFTTVPVPYHRAHAAQFVREIIPDGWRHGTYLALAIADAQTDEYYGTVDLTPDGSRGAEVGFGLRAAARGRGVMTAALHAAVDWAFATDGLALDVLQWRAHVGNWPSRRVAWRCGFRVEGTVRGLCAARGRRYDGWIGSLRSGDPRRPNTRWYDAPTLRGRRCVLRGFRESDTAAVVAACSDPVTQHWLGGLPRPYTHSAGLGYIQSREEEHAGGRGVYWAAADPVTDECIGSFGLMDIDVMTGTAEIGYWTHPAVRGRGVAGEATRLVARHAMIATDDGGLGLRHLTLRAAAGNVASQRVAERAGFRRVGVWRSAERLCDDTYDDLVGFDLLADDLTTSGPDQR</sequence>
<keyword evidence="3" id="KW-1185">Reference proteome</keyword>
<dbReference type="EMBL" id="JADBEM010000001">
    <property type="protein sequence ID" value="MBE1607848.1"/>
    <property type="molecule type" value="Genomic_DNA"/>
</dbReference>
<feature type="domain" description="N-acetyltransferase" evidence="1">
    <location>
        <begin position="11"/>
        <end position="181"/>
    </location>
</feature>
<dbReference type="PANTHER" id="PTHR43441">
    <property type="entry name" value="RIBOSOMAL-PROTEIN-SERINE ACETYLTRANSFERASE"/>
    <property type="match status" value="1"/>
</dbReference>
<dbReference type="Proteomes" id="UP000638648">
    <property type="component" value="Unassembled WGS sequence"/>
</dbReference>
<dbReference type="AlphaFoldDB" id="A0A927RLH8"/>
<gene>
    <name evidence="2" type="ORF">HEB94_004696</name>
</gene>
<dbReference type="Gene3D" id="3.40.630.30">
    <property type="match status" value="2"/>
</dbReference>
<name>A0A927RLH8_9ACTN</name>
<proteinExistence type="predicted"/>
<dbReference type="RefSeq" id="WP_192751727.1">
    <property type="nucleotide sequence ID" value="NZ_BAABJL010000040.1"/>
</dbReference>
<evidence type="ECO:0000259" key="1">
    <source>
        <dbReference type="PROSITE" id="PS51186"/>
    </source>
</evidence>
<dbReference type="InterPro" id="IPR016181">
    <property type="entry name" value="Acyl_CoA_acyltransferase"/>
</dbReference>
<dbReference type="GO" id="GO:0008999">
    <property type="term" value="F:protein-N-terminal-alanine acetyltransferase activity"/>
    <property type="evidence" value="ECO:0007669"/>
    <property type="project" value="TreeGrafter"/>
</dbReference>
<dbReference type="GO" id="GO:0005737">
    <property type="term" value="C:cytoplasm"/>
    <property type="evidence" value="ECO:0007669"/>
    <property type="project" value="TreeGrafter"/>
</dbReference>
<feature type="domain" description="N-acetyltransferase" evidence="1">
    <location>
        <begin position="209"/>
        <end position="365"/>
    </location>
</feature>
<accession>A0A927RLH8</accession>
<dbReference type="InterPro" id="IPR051908">
    <property type="entry name" value="Ribosomal_N-acetyltransferase"/>
</dbReference>
<dbReference type="PANTHER" id="PTHR43441:SF10">
    <property type="entry name" value="ACETYLTRANSFERASE"/>
    <property type="match status" value="1"/>
</dbReference>
<dbReference type="PROSITE" id="PS51186">
    <property type="entry name" value="GNAT"/>
    <property type="match status" value="2"/>
</dbReference>
<dbReference type="GO" id="GO:1990189">
    <property type="term" value="F:protein N-terminal-serine acetyltransferase activity"/>
    <property type="evidence" value="ECO:0007669"/>
    <property type="project" value="TreeGrafter"/>
</dbReference>
<organism evidence="2 3">
    <name type="scientific">Actinopolymorpha pittospori</name>
    <dbReference type="NCBI Taxonomy" id="648752"/>
    <lineage>
        <taxon>Bacteria</taxon>
        <taxon>Bacillati</taxon>
        <taxon>Actinomycetota</taxon>
        <taxon>Actinomycetes</taxon>
        <taxon>Propionibacteriales</taxon>
        <taxon>Actinopolymorphaceae</taxon>
        <taxon>Actinopolymorpha</taxon>
    </lineage>
</organism>